<feature type="chain" id="PRO_5047227483" evidence="4">
    <location>
        <begin position="29"/>
        <end position="960"/>
    </location>
</feature>
<keyword evidence="1" id="KW-0378">Hydrolase</keyword>
<dbReference type="Gene3D" id="2.60.40.10">
    <property type="entry name" value="Immunoglobulins"/>
    <property type="match status" value="1"/>
</dbReference>
<dbReference type="SUPFAM" id="SSF49265">
    <property type="entry name" value="Fibronectin type III"/>
    <property type="match status" value="1"/>
</dbReference>
<dbReference type="SMART" id="SM00060">
    <property type="entry name" value="FN3"/>
    <property type="match status" value="1"/>
</dbReference>
<evidence type="ECO:0000256" key="2">
    <source>
        <dbReference type="ARBA" id="ARBA00023326"/>
    </source>
</evidence>
<sequence length="960" mass="97801">MARFWTGWLPRITAGLGIAALAAGGGLAAVDAAQAAGSGGSVPVTDVGLSWQVNLESGGGAYYGGCNFLVAGEVIDDDSPGAHVWTAEEGDELYRTEAGDVTVTKPDAAGNQVAPTWSTKCVDADGNTVNTSAQSGTKNQVNFSGGTGSVNPETNDAELAFDGSFTMVYYGGMTFWSITDPVLSVKNGVGTITGTATGYGADMYDLTQWVKLDATQITVADLKGVDVTETGISVTPEYAGVAIEVEAGGPSAEQKQSGDGWGSFPQSWIDFNVETGQAAYWYSSGGMADPKKTAAPVEISYAESTESYATASPDRVPAGYKDGVDLTAGNLPDGLSGEIGAVVDGELLETTTGATSVPVSGDTASGTWDVSGLPGDTHDIELVEVTAGAEPGPTPEPTESGPTGTDPSETEPAETEPTASEPAATEPADPVLSEAIATTQLQVVGAGVETSPSNLQVNESATSATVTWEWPNEEAPDFDVTVYQGANTSGTAVSSTSTSGDLTTSVTGLTAGTEYTVVVTPNLLGTTWQSASAPFTTTKSDTGGGNTGGGDSDGDGGTTPAPTDDATGGNTGEGDSGDGATMYWGLNMEANGGAYFGGCNFLVAGRTGDAGSSHVWLASEASKLYKAQDGNVSIVKPSGSQLGLASWESKCLDRNGNAVSVTGKDSYSEAQVKLSNGDVVKNDDSGLRIEWTGSFTVVFYGGMTYWSATDPVLELDGNGNGKLTATASGYGASMQDAAKWVELDSRTITLANMSGVDMSSIESNGGFVHTPDYLGVAYGGSGEGQEVQGGGGSSTATSQAERSGENQAYWGSFPSDFVDFQNDTGQFSYWFTSNGQRDPYKPTLPMAVSFSDDFAPTLAQYNGQSTPTIDQPVGGGTTTQSGSSAETGAQAPQTTKTGAPAQQAEQATAAAGVTAGRQRLEVTPVMLVSGGSALLGVAGLQWAGAAFFRRRLGLDPSAYL</sequence>
<dbReference type="InterPro" id="IPR036116">
    <property type="entry name" value="FN3_sf"/>
</dbReference>
<comment type="caution">
    <text evidence="6">The sequence shown here is derived from an EMBL/GenBank/DDBJ whole genome shotgun (WGS) entry which is preliminary data.</text>
</comment>
<dbReference type="CDD" id="cd00063">
    <property type="entry name" value="FN3"/>
    <property type="match status" value="1"/>
</dbReference>
<keyword evidence="4" id="KW-0732">Signal</keyword>
<keyword evidence="2" id="KW-0119">Carbohydrate metabolism</keyword>
<organism evidence="6 7">
    <name type="scientific">Gulosibacter faecalis</name>
    <dbReference type="NCBI Taxonomy" id="272240"/>
    <lineage>
        <taxon>Bacteria</taxon>
        <taxon>Bacillati</taxon>
        <taxon>Actinomycetota</taxon>
        <taxon>Actinomycetes</taxon>
        <taxon>Micrococcales</taxon>
        <taxon>Microbacteriaceae</taxon>
        <taxon>Gulosibacter</taxon>
    </lineage>
</organism>
<feature type="compositionally biased region" description="Gly residues" evidence="3">
    <location>
        <begin position="779"/>
        <end position="793"/>
    </location>
</feature>
<feature type="compositionally biased region" description="Low complexity" evidence="3">
    <location>
        <begin position="387"/>
        <end position="407"/>
    </location>
</feature>
<feature type="signal peptide" evidence="4">
    <location>
        <begin position="1"/>
        <end position="28"/>
    </location>
</feature>
<feature type="domain" description="Fibronectin type-III" evidence="5">
    <location>
        <begin position="451"/>
        <end position="541"/>
    </location>
</feature>
<dbReference type="Pfam" id="PF04213">
    <property type="entry name" value="HtaA"/>
    <property type="match status" value="1"/>
</dbReference>
<dbReference type="InterPro" id="IPR007331">
    <property type="entry name" value="Htaa"/>
</dbReference>
<feature type="compositionally biased region" description="Low complexity" evidence="3">
    <location>
        <begin position="415"/>
        <end position="428"/>
    </location>
</feature>
<feature type="region of interest" description="Disordered" evidence="3">
    <location>
        <begin position="387"/>
        <end position="428"/>
    </location>
</feature>
<feature type="compositionally biased region" description="Low complexity" evidence="3">
    <location>
        <begin position="897"/>
        <end position="910"/>
    </location>
</feature>
<feature type="compositionally biased region" description="Low complexity" evidence="3">
    <location>
        <begin position="558"/>
        <end position="568"/>
    </location>
</feature>
<proteinExistence type="predicted"/>
<evidence type="ECO:0000313" key="6">
    <source>
        <dbReference type="EMBL" id="MFD2758029.1"/>
    </source>
</evidence>
<evidence type="ECO:0000256" key="3">
    <source>
        <dbReference type="SAM" id="MobiDB-lite"/>
    </source>
</evidence>
<keyword evidence="7" id="KW-1185">Reference proteome</keyword>
<reference evidence="7" key="1">
    <citation type="journal article" date="2019" name="Int. J. Syst. Evol. Microbiol.">
        <title>The Global Catalogue of Microorganisms (GCM) 10K type strain sequencing project: providing services to taxonomists for standard genome sequencing and annotation.</title>
        <authorList>
            <consortium name="The Broad Institute Genomics Platform"/>
            <consortium name="The Broad Institute Genome Sequencing Center for Infectious Disease"/>
            <person name="Wu L."/>
            <person name="Ma J."/>
        </authorList>
    </citation>
    <scope>NUCLEOTIDE SEQUENCE [LARGE SCALE GENOMIC DNA]</scope>
    <source>
        <strain evidence="7">TISTR 1514</strain>
    </source>
</reference>
<feature type="region of interest" description="Disordered" evidence="3">
    <location>
        <begin position="531"/>
        <end position="576"/>
    </location>
</feature>
<evidence type="ECO:0000256" key="1">
    <source>
        <dbReference type="ARBA" id="ARBA00023295"/>
    </source>
</evidence>
<keyword evidence="2" id="KW-0624">Polysaccharide degradation</keyword>
<dbReference type="Pfam" id="PF00041">
    <property type="entry name" value="fn3"/>
    <property type="match status" value="1"/>
</dbReference>
<evidence type="ECO:0000259" key="5">
    <source>
        <dbReference type="PROSITE" id="PS50853"/>
    </source>
</evidence>
<keyword evidence="1" id="KW-0326">Glycosidase</keyword>
<accession>A0ABW5V023</accession>
<dbReference type="InterPro" id="IPR003961">
    <property type="entry name" value="FN3_dom"/>
</dbReference>
<feature type="compositionally biased region" description="Polar residues" evidence="3">
    <location>
        <begin position="859"/>
        <end position="869"/>
    </location>
</feature>
<evidence type="ECO:0000256" key="4">
    <source>
        <dbReference type="SAM" id="SignalP"/>
    </source>
</evidence>
<feature type="compositionally biased region" description="Low complexity" evidence="3">
    <location>
        <begin position="878"/>
        <end position="888"/>
    </location>
</feature>
<dbReference type="InterPro" id="IPR013783">
    <property type="entry name" value="Ig-like_fold"/>
</dbReference>
<feature type="region of interest" description="Disordered" evidence="3">
    <location>
        <begin position="859"/>
        <end position="910"/>
    </location>
</feature>
<dbReference type="RefSeq" id="WP_020722871.1">
    <property type="nucleotide sequence ID" value="NZ_JBHUNE010000006.1"/>
</dbReference>
<dbReference type="EMBL" id="JBHUNE010000006">
    <property type="protein sequence ID" value="MFD2758029.1"/>
    <property type="molecule type" value="Genomic_DNA"/>
</dbReference>
<dbReference type="Proteomes" id="UP001597492">
    <property type="component" value="Unassembled WGS sequence"/>
</dbReference>
<evidence type="ECO:0000313" key="7">
    <source>
        <dbReference type="Proteomes" id="UP001597492"/>
    </source>
</evidence>
<feature type="compositionally biased region" description="Gly residues" evidence="3">
    <location>
        <begin position="542"/>
        <end position="557"/>
    </location>
</feature>
<dbReference type="PROSITE" id="PS50853">
    <property type="entry name" value="FN3"/>
    <property type="match status" value="1"/>
</dbReference>
<feature type="region of interest" description="Disordered" evidence="3">
    <location>
        <begin position="779"/>
        <end position="809"/>
    </location>
</feature>
<name>A0ABW5V023_9MICO</name>
<gene>
    <name evidence="6" type="ORF">ACFSW7_06530</name>
</gene>
<protein>
    <submittedName>
        <fullName evidence="6">Fibronectin type III domain-containing protein</fullName>
    </submittedName>
</protein>